<keyword evidence="5 10" id="KW-0545">Nucleotide biosynthesis</keyword>
<dbReference type="GO" id="GO:0005829">
    <property type="term" value="C:cytosol"/>
    <property type="evidence" value="ECO:0007669"/>
    <property type="project" value="TreeGrafter"/>
</dbReference>
<dbReference type="PANTHER" id="PTHR10344:SF4">
    <property type="entry name" value="UMP-CMP KINASE 2, MITOCHONDRIAL"/>
    <property type="match status" value="1"/>
</dbReference>
<comment type="similarity">
    <text evidence="1 10">Belongs to the thymidylate kinase family.</text>
</comment>
<comment type="catalytic activity">
    <reaction evidence="9 10">
        <text>dTMP + ATP = dTDP + ADP</text>
        <dbReference type="Rhea" id="RHEA:13517"/>
        <dbReference type="ChEBI" id="CHEBI:30616"/>
        <dbReference type="ChEBI" id="CHEBI:58369"/>
        <dbReference type="ChEBI" id="CHEBI:63528"/>
        <dbReference type="ChEBI" id="CHEBI:456216"/>
        <dbReference type="EC" id="2.7.4.9"/>
    </reaction>
</comment>
<protein>
    <recommendedName>
        <fullName evidence="3 10">Thymidylate kinase</fullName>
        <ecNumber evidence="2 10">2.7.4.9</ecNumber>
    </recommendedName>
    <alternativeName>
        <fullName evidence="10">dTMP kinase</fullName>
    </alternativeName>
</protein>
<dbReference type="AlphaFoldDB" id="A0A9D1RF09"/>
<dbReference type="InterPro" id="IPR039430">
    <property type="entry name" value="Thymidylate_kin-like_dom"/>
</dbReference>
<evidence type="ECO:0000259" key="11">
    <source>
        <dbReference type="Pfam" id="PF02223"/>
    </source>
</evidence>
<dbReference type="Pfam" id="PF02223">
    <property type="entry name" value="Thymidylate_kin"/>
    <property type="match status" value="1"/>
</dbReference>
<dbReference type="GO" id="GO:0006235">
    <property type="term" value="P:dTTP biosynthetic process"/>
    <property type="evidence" value="ECO:0007669"/>
    <property type="project" value="UniProtKB-UniRule"/>
</dbReference>
<evidence type="ECO:0000256" key="8">
    <source>
        <dbReference type="ARBA" id="ARBA00022840"/>
    </source>
</evidence>
<evidence type="ECO:0000256" key="1">
    <source>
        <dbReference type="ARBA" id="ARBA00009776"/>
    </source>
</evidence>
<dbReference type="GO" id="GO:0006233">
    <property type="term" value="P:dTDP biosynthetic process"/>
    <property type="evidence" value="ECO:0007669"/>
    <property type="project" value="InterPro"/>
</dbReference>
<keyword evidence="4 10" id="KW-0808">Transferase</keyword>
<proteinExistence type="inferred from homology"/>
<dbReference type="CDD" id="cd01672">
    <property type="entry name" value="TMPK"/>
    <property type="match status" value="1"/>
</dbReference>
<dbReference type="InterPro" id="IPR027417">
    <property type="entry name" value="P-loop_NTPase"/>
</dbReference>
<organism evidence="12 13">
    <name type="scientific">Candidatus Eubacterium faecipullorum</name>
    <dbReference type="NCBI Taxonomy" id="2838571"/>
    <lineage>
        <taxon>Bacteria</taxon>
        <taxon>Bacillati</taxon>
        <taxon>Bacillota</taxon>
        <taxon>Clostridia</taxon>
        <taxon>Eubacteriales</taxon>
        <taxon>Eubacteriaceae</taxon>
        <taxon>Eubacterium</taxon>
    </lineage>
</organism>
<comment type="function">
    <text evidence="10">Phosphorylation of dTMP to form dTDP in both de novo and salvage pathways of dTTP synthesis.</text>
</comment>
<dbReference type="EMBL" id="DXGE01000011">
    <property type="protein sequence ID" value="HIW85376.1"/>
    <property type="molecule type" value="Genomic_DNA"/>
</dbReference>
<evidence type="ECO:0000313" key="12">
    <source>
        <dbReference type="EMBL" id="HIW85376.1"/>
    </source>
</evidence>
<keyword evidence="7 10" id="KW-0418">Kinase</keyword>
<dbReference type="Proteomes" id="UP000824205">
    <property type="component" value="Unassembled WGS sequence"/>
</dbReference>
<evidence type="ECO:0000256" key="4">
    <source>
        <dbReference type="ARBA" id="ARBA00022679"/>
    </source>
</evidence>
<dbReference type="InterPro" id="IPR018094">
    <property type="entry name" value="Thymidylate_kinase"/>
</dbReference>
<evidence type="ECO:0000256" key="5">
    <source>
        <dbReference type="ARBA" id="ARBA00022727"/>
    </source>
</evidence>
<evidence type="ECO:0000256" key="2">
    <source>
        <dbReference type="ARBA" id="ARBA00012980"/>
    </source>
</evidence>
<feature type="binding site" evidence="10">
    <location>
        <begin position="9"/>
        <end position="16"/>
    </location>
    <ligand>
        <name>ATP</name>
        <dbReference type="ChEBI" id="CHEBI:30616"/>
    </ligand>
</feature>
<dbReference type="GO" id="GO:0004798">
    <property type="term" value="F:dTMP kinase activity"/>
    <property type="evidence" value="ECO:0007669"/>
    <property type="project" value="UniProtKB-UniRule"/>
</dbReference>
<evidence type="ECO:0000256" key="6">
    <source>
        <dbReference type="ARBA" id="ARBA00022741"/>
    </source>
</evidence>
<dbReference type="SUPFAM" id="SSF52540">
    <property type="entry name" value="P-loop containing nucleoside triphosphate hydrolases"/>
    <property type="match status" value="1"/>
</dbReference>
<reference evidence="12" key="2">
    <citation type="submission" date="2021-04" db="EMBL/GenBank/DDBJ databases">
        <authorList>
            <person name="Gilroy R."/>
        </authorList>
    </citation>
    <scope>NUCLEOTIDE SEQUENCE</scope>
    <source>
        <strain evidence="12">421</strain>
    </source>
</reference>
<dbReference type="PANTHER" id="PTHR10344">
    <property type="entry name" value="THYMIDYLATE KINASE"/>
    <property type="match status" value="1"/>
</dbReference>
<dbReference type="GO" id="GO:0006227">
    <property type="term" value="P:dUDP biosynthetic process"/>
    <property type="evidence" value="ECO:0007669"/>
    <property type="project" value="TreeGrafter"/>
</dbReference>
<keyword evidence="8 10" id="KW-0067">ATP-binding</keyword>
<reference evidence="12" key="1">
    <citation type="journal article" date="2021" name="PeerJ">
        <title>Extensive microbial diversity within the chicken gut microbiome revealed by metagenomics and culture.</title>
        <authorList>
            <person name="Gilroy R."/>
            <person name="Ravi A."/>
            <person name="Getino M."/>
            <person name="Pursley I."/>
            <person name="Horton D.L."/>
            <person name="Alikhan N.F."/>
            <person name="Baker D."/>
            <person name="Gharbi K."/>
            <person name="Hall N."/>
            <person name="Watson M."/>
            <person name="Adriaenssens E.M."/>
            <person name="Foster-Nyarko E."/>
            <person name="Jarju S."/>
            <person name="Secka A."/>
            <person name="Antonio M."/>
            <person name="Oren A."/>
            <person name="Chaudhuri R.R."/>
            <person name="La Ragione R."/>
            <person name="Hildebrand F."/>
            <person name="Pallen M.J."/>
        </authorList>
    </citation>
    <scope>NUCLEOTIDE SEQUENCE</scope>
    <source>
        <strain evidence="12">421</strain>
    </source>
</reference>
<comment type="caution">
    <text evidence="12">The sequence shown here is derived from an EMBL/GenBank/DDBJ whole genome shotgun (WGS) entry which is preliminary data.</text>
</comment>
<dbReference type="GO" id="GO:0005524">
    <property type="term" value="F:ATP binding"/>
    <property type="evidence" value="ECO:0007669"/>
    <property type="project" value="UniProtKB-UniRule"/>
</dbReference>
<dbReference type="EC" id="2.7.4.9" evidence="2 10"/>
<evidence type="ECO:0000256" key="10">
    <source>
        <dbReference type="HAMAP-Rule" id="MF_00165"/>
    </source>
</evidence>
<evidence type="ECO:0000256" key="7">
    <source>
        <dbReference type="ARBA" id="ARBA00022777"/>
    </source>
</evidence>
<evidence type="ECO:0000256" key="3">
    <source>
        <dbReference type="ARBA" id="ARBA00017144"/>
    </source>
</evidence>
<accession>A0A9D1RF09</accession>
<name>A0A9D1RF09_9FIRM</name>
<sequence>MGKLIVLEGLDGSGKSTQTDLTVKYLKNEGIDFRKIKLPDYDSPSSTLVKMYLSGDFGKHADCVNAYAAGAFYAVDRYASFNLDWKKDYENGRLIIADRYATSNSIYQMEKLNTDEWDAYLEWSSDFEYNKLGIPRPDLVIFLDMPVAISQQLMTERYGGDENEKDVHENDVAFLESCRRAALYATEKEGWKVVPCSDGGAPYSIEDIHKKITELIKEVLC</sequence>
<evidence type="ECO:0000256" key="9">
    <source>
        <dbReference type="ARBA" id="ARBA00048743"/>
    </source>
</evidence>
<keyword evidence="6 10" id="KW-0547">Nucleotide-binding</keyword>
<feature type="domain" description="Thymidylate kinase-like" evidence="11">
    <location>
        <begin position="7"/>
        <end position="198"/>
    </location>
</feature>
<gene>
    <name evidence="10" type="primary">tmk</name>
    <name evidence="12" type="ORF">IAA48_02680</name>
</gene>
<dbReference type="HAMAP" id="MF_00165">
    <property type="entry name" value="Thymidylate_kinase"/>
    <property type="match status" value="1"/>
</dbReference>
<evidence type="ECO:0000313" key="13">
    <source>
        <dbReference type="Proteomes" id="UP000824205"/>
    </source>
</evidence>
<dbReference type="Gene3D" id="3.40.50.300">
    <property type="entry name" value="P-loop containing nucleotide triphosphate hydrolases"/>
    <property type="match status" value="1"/>
</dbReference>